<comment type="subcellular location">
    <subcellularLocation>
        <location evidence="1">Cell inner membrane</location>
        <topology evidence="1">Single-pass membrane protein</topology>
    </subcellularLocation>
</comment>
<evidence type="ECO:0000256" key="1">
    <source>
        <dbReference type="ARBA" id="ARBA00004377"/>
    </source>
</evidence>
<evidence type="ECO:0000256" key="10">
    <source>
        <dbReference type="SAM" id="Phobius"/>
    </source>
</evidence>
<dbReference type="InterPro" id="IPR045584">
    <property type="entry name" value="Pilin-like"/>
</dbReference>
<dbReference type="InterPro" id="IPR000983">
    <property type="entry name" value="Bac_GSPG_pilin"/>
</dbReference>
<dbReference type="AlphaFoldDB" id="A0A9E4K6E3"/>
<evidence type="ECO:0000256" key="7">
    <source>
        <dbReference type="ARBA" id="ARBA00022692"/>
    </source>
</evidence>
<dbReference type="NCBIfam" id="TIGR02532">
    <property type="entry name" value="IV_pilin_GFxxxE"/>
    <property type="match status" value="1"/>
</dbReference>
<feature type="domain" description="Type II secretion system protein GspG C-terminal" evidence="11">
    <location>
        <begin position="36"/>
        <end position="143"/>
    </location>
</feature>
<proteinExistence type="inferred from homology"/>
<dbReference type="PROSITE" id="PS00409">
    <property type="entry name" value="PROKAR_NTER_METHYL"/>
    <property type="match status" value="1"/>
</dbReference>
<comment type="caution">
    <text evidence="12">The sequence shown here is derived from an EMBL/GenBank/DDBJ whole genome shotgun (WGS) entry which is preliminary data.</text>
</comment>
<dbReference type="GO" id="GO:0015628">
    <property type="term" value="P:protein secretion by the type II secretion system"/>
    <property type="evidence" value="ECO:0007669"/>
    <property type="project" value="InterPro"/>
</dbReference>
<dbReference type="EMBL" id="JAEPDI010000013">
    <property type="protein sequence ID" value="MCG7940422.1"/>
    <property type="molecule type" value="Genomic_DNA"/>
</dbReference>
<dbReference type="Pfam" id="PF08334">
    <property type="entry name" value="T2SSG"/>
    <property type="match status" value="1"/>
</dbReference>
<evidence type="ECO:0000256" key="4">
    <source>
        <dbReference type="ARBA" id="ARBA00022475"/>
    </source>
</evidence>
<evidence type="ECO:0000313" key="13">
    <source>
        <dbReference type="Proteomes" id="UP000886687"/>
    </source>
</evidence>
<keyword evidence="5" id="KW-0488">Methylation</keyword>
<dbReference type="InterPro" id="IPR012902">
    <property type="entry name" value="N_methyl_site"/>
</dbReference>
<dbReference type="Proteomes" id="UP000886687">
    <property type="component" value="Unassembled WGS sequence"/>
</dbReference>
<gene>
    <name evidence="12" type="primary">gspG</name>
    <name evidence="12" type="ORF">JAZ04_16435</name>
</gene>
<keyword evidence="9 10" id="KW-0472">Membrane</keyword>
<keyword evidence="7 10" id="KW-0812">Transmembrane</keyword>
<dbReference type="InterPro" id="IPR013545">
    <property type="entry name" value="T2SS_protein-GspG_C"/>
</dbReference>
<dbReference type="GO" id="GO:0015627">
    <property type="term" value="C:type II protein secretion system complex"/>
    <property type="evidence" value="ECO:0007669"/>
    <property type="project" value="InterPro"/>
</dbReference>
<dbReference type="SUPFAM" id="SSF54523">
    <property type="entry name" value="Pili subunits"/>
    <property type="match status" value="1"/>
</dbReference>
<comment type="similarity">
    <text evidence="2">Belongs to the GSP G family.</text>
</comment>
<accession>A0A9E4K6E3</accession>
<keyword evidence="4" id="KW-1003">Cell membrane</keyword>
<evidence type="ECO:0000259" key="11">
    <source>
        <dbReference type="Pfam" id="PF08334"/>
    </source>
</evidence>
<evidence type="ECO:0000256" key="3">
    <source>
        <dbReference type="ARBA" id="ARBA00020042"/>
    </source>
</evidence>
<dbReference type="GO" id="GO:0005886">
    <property type="term" value="C:plasma membrane"/>
    <property type="evidence" value="ECO:0007669"/>
    <property type="project" value="UniProtKB-SubCell"/>
</dbReference>
<keyword evidence="6" id="KW-0997">Cell inner membrane</keyword>
<evidence type="ECO:0000256" key="5">
    <source>
        <dbReference type="ARBA" id="ARBA00022481"/>
    </source>
</evidence>
<organism evidence="12 13">
    <name type="scientific">Candidatus Thiodiazotropha lotti</name>
    <dbReference type="NCBI Taxonomy" id="2792787"/>
    <lineage>
        <taxon>Bacteria</taxon>
        <taxon>Pseudomonadati</taxon>
        <taxon>Pseudomonadota</taxon>
        <taxon>Gammaproteobacteria</taxon>
        <taxon>Chromatiales</taxon>
        <taxon>Sedimenticolaceae</taxon>
        <taxon>Candidatus Thiodiazotropha</taxon>
    </lineage>
</organism>
<evidence type="ECO:0000256" key="6">
    <source>
        <dbReference type="ARBA" id="ARBA00022519"/>
    </source>
</evidence>
<evidence type="ECO:0000256" key="8">
    <source>
        <dbReference type="ARBA" id="ARBA00022989"/>
    </source>
</evidence>
<evidence type="ECO:0000256" key="2">
    <source>
        <dbReference type="ARBA" id="ARBA00009984"/>
    </source>
</evidence>
<dbReference type="PANTHER" id="PTHR30093:SF44">
    <property type="entry name" value="TYPE II SECRETION SYSTEM CORE PROTEIN G"/>
    <property type="match status" value="1"/>
</dbReference>
<dbReference type="Pfam" id="PF07963">
    <property type="entry name" value="N_methyl"/>
    <property type="match status" value="1"/>
</dbReference>
<reference evidence="12" key="1">
    <citation type="journal article" date="2021" name="Proc. Natl. Acad. Sci. U.S.A.">
        <title>Global biogeography of chemosynthetic symbionts reveals both localized and globally distributed symbiont groups. .</title>
        <authorList>
            <person name="Osvatic J.T."/>
            <person name="Wilkins L.G.E."/>
            <person name="Leibrecht L."/>
            <person name="Leray M."/>
            <person name="Zauner S."/>
            <person name="Polzin J."/>
            <person name="Camacho Y."/>
            <person name="Gros O."/>
            <person name="van Gils J.A."/>
            <person name="Eisen J.A."/>
            <person name="Petersen J.M."/>
            <person name="Yuen B."/>
        </authorList>
    </citation>
    <scope>NUCLEOTIDE SEQUENCE</scope>
    <source>
        <strain evidence="12">MAGL173</strain>
    </source>
</reference>
<dbReference type="Gene3D" id="3.30.700.10">
    <property type="entry name" value="Glycoprotein, Type 4 Pilin"/>
    <property type="match status" value="1"/>
</dbReference>
<evidence type="ECO:0000256" key="9">
    <source>
        <dbReference type="ARBA" id="ARBA00023136"/>
    </source>
</evidence>
<name>A0A9E4K6E3_9GAMM</name>
<dbReference type="PRINTS" id="PR00813">
    <property type="entry name" value="BCTERIALGSPG"/>
</dbReference>
<protein>
    <recommendedName>
        <fullName evidence="3">Type II secretion system core protein G</fullName>
    </recommendedName>
</protein>
<sequence length="144" mass="15881">MMNDKNQRACVRGFTLIELLVVMAILAMLAGLVGPRVMSALGESKSKTARIQIEELSAALDIYRLDTGNYPRGEQGLEALVQRVDGLDNWNGPYLKKTKLPKDPWGTAYIYRYPGEHGDYDLYSLGADGVEGGEGEAKDINGWE</sequence>
<dbReference type="NCBIfam" id="TIGR01710">
    <property type="entry name" value="typeII_sec_gspG"/>
    <property type="match status" value="1"/>
</dbReference>
<evidence type="ECO:0000313" key="12">
    <source>
        <dbReference type="EMBL" id="MCG7940422.1"/>
    </source>
</evidence>
<dbReference type="InterPro" id="IPR010054">
    <property type="entry name" value="Type2_sec_GspG"/>
</dbReference>
<keyword evidence="8 10" id="KW-1133">Transmembrane helix</keyword>
<feature type="transmembrane region" description="Helical" evidence="10">
    <location>
        <begin position="12"/>
        <end position="34"/>
    </location>
</feature>
<dbReference type="PANTHER" id="PTHR30093">
    <property type="entry name" value="GENERAL SECRETION PATHWAY PROTEIN G"/>
    <property type="match status" value="1"/>
</dbReference>